<evidence type="ECO:0000313" key="1">
    <source>
        <dbReference type="EMBL" id="MBI6882714.1"/>
    </source>
</evidence>
<dbReference type="Proteomes" id="UP000637061">
    <property type="component" value="Unassembled WGS sequence"/>
</dbReference>
<reference evidence="1" key="1">
    <citation type="submission" date="2020-12" db="EMBL/GenBank/DDBJ databases">
        <title>Enhanced detection system for hospital associated transmission using whole genome sequencing surveillance.</title>
        <authorList>
            <person name="Harrison L.H."/>
            <person name="Van Tyne D."/>
            <person name="Marsh J.W."/>
            <person name="Griffith M.P."/>
            <person name="Snyder D.J."/>
            <person name="Cooper V.S."/>
            <person name="Mustapha M."/>
        </authorList>
    </citation>
    <scope>NUCLEOTIDE SEQUENCE</scope>
    <source>
        <strain evidence="1">PSB00042</strain>
    </source>
</reference>
<evidence type="ECO:0000313" key="2">
    <source>
        <dbReference type="Proteomes" id="UP000637061"/>
    </source>
</evidence>
<dbReference type="RefSeq" id="WP_198746322.1">
    <property type="nucleotide sequence ID" value="NZ_JAEHTE010000001.1"/>
</dbReference>
<dbReference type="AlphaFoldDB" id="A0A8I1JIN2"/>
<name>A0A8I1JIN2_PSEPU</name>
<protein>
    <submittedName>
        <fullName evidence="1">Uncharacterized protein</fullName>
    </submittedName>
</protein>
<accession>A0A8I1JIN2</accession>
<dbReference type="EMBL" id="JAEHTE010000001">
    <property type="protein sequence ID" value="MBI6882714.1"/>
    <property type="molecule type" value="Genomic_DNA"/>
</dbReference>
<organism evidence="1 2">
    <name type="scientific">Pseudomonas putida</name>
    <name type="common">Arthrobacter siderocapsulatus</name>
    <dbReference type="NCBI Taxonomy" id="303"/>
    <lineage>
        <taxon>Bacteria</taxon>
        <taxon>Pseudomonadati</taxon>
        <taxon>Pseudomonadota</taxon>
        <taxon>Gammaproteobacteria</taxon>
        <taxon>Pseudomonadales</taxon>
        <taxon>Pseudomonadaceae</taxon>
        <taxon>Pseudomonas</taxon>
    </lineage>
</organism>
<gene>
    <name evidence="1" type="ORF">JEU22_02215</name>
</gene>
<sequence>MDVSTEKQGGVWVPTDAECEAILKAAVIEASPSVPKRQLNLEPGVRFNLDDDSIEPHMNWHLVSELENGDDTDLADHATWAEFRAGVKLSELGTALVDFYISHEPKNGKMDGYGLLGNVTVYYEEGRIWKIQGVRNPSYNVE</sequence>
<comment type="caution">
    <text evidence="1">The sequence shown here is derived from an EMBL/GenBank/DDBJ whole genome shotgun (WGS) entry which is preliminary data.</text>
</comment>
<proteinExistence type="predicted"/>